<dbReference type="eggNOG" id="COG1940">
    <property type="taxonomic scope" value="Bacteria"/>
</dbReference>
<dbReference type="Pfam" id="PF00480">
    <property type="entry name" value="ROK"/>
    <property type="match status" value="1"/>
</dbReference>
<evidence type="ECO:0000256" key="1">
    <source>
        <dbReference type="ARBA" id="ARBA00006479"/>
    </source>
</evidence>
<dbReference type="InterPro" id="IPR036390">
    <property type="entry name" value="WH_DNA-bd_sf"/>
</dbReference>
<name>Q11I72_CHESB</name>
<dbReference type="InterPro" id="IPR000600">
    <property type="entry name" value="ROK"/>
</dbReference>
<dbReference type="InterPro" id="IPR043129">
    <property type="entry name" value="ATPase_NBD"/>
</dbReference>
<dbReference type="STRING" id="266779.Meso_1507"/>
<dbReference type="OrthoDB" id="37575at2"/>
<comment type="similarity">
    <text evidence="1">Belongs to the ROK (NagC/XylR) family.</text>
</comment>
<dbReference type="AlphaFoldDB" id="Q11I72"/>
<dbReference type="Gene3D" id="3.30.420.40">
    <property type="match status" value="2"/>
</dbReference>
<protein>
    <submittedName>
        <fullName evidence="3">ROK domain containing protein</fullName>
    </submittedName>
</protein>
<dbReference type="SUPFAM" id="SSF46785">
    <property type="entry name" value="Winged helix' DNA-binding domain"/>
    <property type="match status" value="1"/>
</dbReference>
<evidence type="ECO:0000259" key="2">
    <source>
        <dbReference type="Pfam" id="PF12802"/>
    </source>
</evidence>
<dbReference type="GO" id="GO:0003700">
    <property type="term" value="F:DNA-binding transcription factor activity"/>
    <property type="evidence" value="ECO:0007669"/>
    <property type="project" value="InterPro"/>
</dbReference>
<dbReference type="HOGENOM" id="CLU_036604_13_3_5"/>
<dbReference type="InterPro" id="IPR000835">
    <property type="entry name" value="HTH_MarR-typ"/>
</dbReference>
<feature type="domain" description="HTH marR-type" evidence="2">
    <location>
        <begin position="14"/>
        <end position="69"/>
    </location>
</feature>
<dbReference type="EMBL" id="CP000390">
    <property type="protein sequence ID" value="ABG62903.1"/>
    <property type="molecule type" value="Genomic_DNA"/>
</dbReference>
<dbReference type="InterPro" id="IPR036388">
    <property type="entry name" value="WH-like_DNA-bd_sf"/>
</dbReference>
<dbReference type="PANTHER" id="PTHR18964">
    <property type="entry name" value="ROK (REPRESSOR, ORF, KINASE) FAMILY"/>
    <property type="match status" value="1"/>
</dbReference>
<dbReference type="PANTHER" id="PTHR18964:SF149">
    <property type="entry name" value="BIFUNCTIONAL UDP-N-ACETYLGLUCOSAMINE 2-EPIMERASE_N-ACETYLMANNOSAMINE KINASE"/>
    <property type="match status" value="1"/>
</dbReference>
<gene>
    <name evidence="3" type="ordered locus">Meso_1507</name>
</gene>
<accession>Q11I72</accession>
<reference evidence="3" key="1">
    <citation type="submission" date="2006-06" db="EMBL/GenBank/DDBJ databases">
        <title>Complete sequence of chromosome of Chelativorans sp. BNC1.</title>
        <authorList>
            <consortium name="US DOE Joint Genome Institute"/>
            <person name="Copeland A."/>
            <person name="Lucas S."/>
            <person name="Lapidus A."/>
            <person name="Barry K."/>
            <person name="Detter J.C."/>
            <person name="Glavina del Rio T."/>
            <person name="Hammon N."/>
            <person name="Israni S."/>
            <person name="Dalin E."/>
            <person name="Tice H."/>
            <person name="Pitluck S."/>
            <person name="Chertkov O."/>
            <person name="Brettin T."/>
            <person name="Bruce D."/>
            <person name="Han C."/>
            <person name="Tapia R."/>
            <person name="Gilna P."/>
            <person name="Schmutz J."/>
            <person name="Larimer F."/>
            <person name="Land M."/>
            <person name="Hauser L."/>
            <person name="Kyrpides N."/>
            <person name="Mikhailova N."/>
            <person name="Richardson P."/>
        </authorList>
    </citation>
    <scope>NUCLEOTIDE SEQUENCE</scope>
    <source>
        <strain evidence="3">BNC1</strain>
    </source>
</reference>
<dbReference type="Pfam" id="PF12802">
    <property type="entry name" value="MarR_2"/>
    <property type="match status" value="1"/>
</dbReference>
<proteinExistence type="inferred from homology"/>
<sequence length="393" mass="41419">MNFTSQNFSSRKQIQSAVILAVMDNEQVSRAELARLSGLSKQTMSDVFRDLEEDGWIEVVGRTSGTVGRSAAVYELSPNRALLFGADVGGTKIHAALADANGSVLAEMEEPTTQAGAEAFGAQILECCRALAAQAGQPVERIAAGSVGIPGAFDPARRALFMVPNIAGMNGYAIEDDLQRRLGFPVRVDNDVNMAAKGEMWRGEGRNIPCFVFIALGTGIGMGIINEGRVLSGSRGAAGEISTLPIGGDPFDARNFHAGTLERSVGSIAIRDRYEGAGGAAGLTVRDIFDAIGSGDQIASATLTEVARQIAVGIVAICAILDPQRIVMGGSIGAREELVERVRHFIPLCTPRPPECVVSTLGRRAGLLGTISQSRDLLRAMLLTTEPSKVGRP</sequence>
<dbReference type="KEGG" id="mes:Meso_1507"/>
<organism evidence="3">
    <name type="scientific">Chelativorans sp. (strain BNC1)</name>
    <dbReference type="NCBI Taxonomy" id="266779"/>
    <lineage>
        <taxon>Bacteria</taxon>
        <taxon>Pseudomonadati</taxon>
        <taxon>Pseudomonadota</taxon>
        <taxon>Alphaproteobacteria</taxon>
        <taxon>Hyphomicrobiales</taxon>
        <taxon>Phyllobacteriaceae</taxon>
        <taxon>Chelativorans</taxon>
    </lineage>
</organism>
<evidence type="ECO:0000313" key="3">
    <source>
        <dbReference type="EMBL" id="ABG62903.1"/>
    </source>
</evidence>
<dbReference type="Gene3D" id="1.10.10.10">
    <property type="entry name" value="Winged helix-like DNA-binding domain superfamily/Winged helix DNA-binding domain"/>
    <property type="match status" value="1"/>
</dbReference>
<dbReference type="SUPFAM" id="SSF53067">
    <property type="entry name" value="Actin-like ATPase domain"/>
    <property type="match status" value="1"/>
</dbReference>
<dbReference type="eggNOG" id="COG1846">
    <property type="taxonomic scope" value="Bacteria"/>
</dbReference>